<dbReference type="InterPro" id="IPR043502">
    <property type="entry name" value="DNA/RNA_pol_sf"/>
</dbReference>
<dbReference type="Pfam" id="PF07727">
    <property type="entry name" value="RVT_2"/>
    <property type="match status" value="1"/>
</dbReference>
<feature type="region of interest" description="Disordered" evidence="5">
    <location>
        <begin position="867"/>
        <end position="921"/>
    </location>
</feature>
<accession>J7FWR5</accession>
<dbReference type="InterPro" id="IPR001584">
    <property type="entry name" value="Integrase_cat-core"/>
</dbReference>
<sequence>MNKLDFVPLDYAGKRYLIWVTDVEIHLIARDLLHTIQELCPIETAPDPQTEKDNSKALAFMKRHIDSDLQFEFINEDSAIKLWHALRERYGNVCDSILPNTEAEWKDLRFSEFDTVMQFYSEALSIRAMMRLCGKTITEDQLIEKTLNTFPVYAMRSSDLLRTHVNARRITSFQQLIEAMTTTERHGNELVQRRFDRLQDSYQEHRPMARESRHRRHDPYDRNAQEGNRSRRQTHDRRRRDFEGHRVGNHGANVGHGHHFPTPPVLGTMHIAPMRLNQGRILFMVSISDMERLINGPEFAMYLRSMFPGELECLVDSATTHTILRNRQLFLWMTPSRSSVTTMAGSSRLIHGRGPAQFMLPDGTTLNVTEALYAPRAGRTLLSFKDIRANEKLMCRSSGLYATTIRVIESNHVMRDDLWDSDTYRLWHDRLGHPGRDMMIRILKTSHGHPFFRTKGSKNRNLDQGGALAPHGAFPLQVRPPLAGAAIPLRLKGGFDATSAPLTPISTSQVNCDFMTQPKSSLVISKAHYSFCKACSLAKLGSRPSYAKDTKENIPFLQRIQCDICGPIQPSCGPFRYFMVLVDASTRWSHVMLLSTRNAAFAKLLAQIIKLRAHYPDHPIKSITLDNAGEFTSKTFDDYCMSIGIDVEHPVPHVHTQNGLAEAAIKRLQMVARALVMRTNLPISAWGYAILHAAVLICLRPTATQPFSASQMVTGYEPNVSHLRIFGCAVYVPIAPPQRTKMGPQRRLGIYVGYDSPTIIRYIEPLTGDLFTARFADCHFDETVFPSLGGDKNINVQQERQELSWSVPTLSHLDPRTAQSEIEVRRILDLQNVAESMPDAFSDIAKVTRSHIPAANVPARIEVPKSRGHDANSRMHEHGANVPSLNDGDAMARPTAPARKRGRPIETSLGDAPMSEPTPENREISINYTSVHEMMDRNSMAIDDAFAYHIAKGIIEYDDIEPRSVEECQRRADWPKWKDAIQTPPSVKPVGHKWVFVRKRNEKNEVVRYKARLVAQGFSQRPGIDYDETYSPVMDVITFRYLVSLVVSEKLDMQLMDVVTAYLYGDLDSEIYMKVPDGLQLPKSSGSKPRSAFSIRLKRSLYGLKQSRRMWYNRLSDYLIGKGYINDEICPCVFIKRTSSGFAIVAVYVDDMNLIGTLDELKETAKYLKSEFEMKDLGKTRFCLGLELEHRSDGILIHQSTYTQKILRRFNEDKAKPASTPMIGRSLEPGKDPFRPRDEDEEPLEAEVPYLSAIGALLYLAQCTRPDISFAVNLLARHSSVPTRRHWIGVKTIFRYLRGTIDMGLFYPYREKRNDGKLGSDPKRQNAPFHGMAAGHVAAAGAAAAHGGRRSPISLHQNDNDVLMGFADAGYLSDPHKGRSQTGYVFTMGSTAISGRSTKQTLVATSSNHAEIIALHEAVRECIWLRSVIRHIQGSCGLKSTTDEPTCIYEDNAACIEQMKLGFIKGDNTKHISPKFFYNQQQQSLLKIEVNQIRSEDNVADLFTKSLPKSTFEKHKSSNVASEPNSKRVSPKASSDHPDDERGTDKRNGVKARNNSFLVAERTSSFHLGSSSTVFMFQRVAISTVANMCKKLPSDATDVGMEAVPLLTIICNIMVSLSKLTSLELRPHAIESCYLSKYQALPCDALLQRGCEIVRQQSPEEPGGRSRLWLRNDIFQVFTKNTGTEVTEGIFLHLHELQEAEWNPKAFSKMCNLKLLYIHNLRLSLGPKFLPDALRILKWSGYPSKSLPPDFQPDELTKLSLVHSNIDHLWNGIKSLVNLKSIDLSYSRSLRRTPNFTGIPNLGKLVLEGCTNLVEIHPSIALLKRLKIWNFRNCKSIKSLPSAVNMEFLETFDVSGCSKLKKIPEFVGQTKRLSKLYLDGTAVEKLPSSIEHLSESLVELDLSGIVKRDQPFSLFVKQNLRVSSFGLFPRKSPHPLIPVLASLKHFSSLTKLNLNDCNLCEGEIPNDIGTLSSLEILKLRGNNFVSLPASIHLLSKLTQIDVENCKRLQQLPELPVSRSLWVTTDNCTSLQVFPDPPDLCRLSAFWVSCVNCSSMVGNQDASYFLYSVLKRLLEETLCSFRYYLFLVPGSEIPEWFNNQSVGDRVTEKLPSDACNSKWIGFAVCALIVPQDNPSAFPENPLLDPDTCRIGCHWNNGFYSLGQKFRVRQFVSDHLWLFVLRSHFWKLEKRLEVNFVFEVTRAVGSNICIKVKKCGVPALYEHDKEELISKMNQSKSSISLYKK</sequence>
<dbReference type="InterPro" id="IPR045344">
    <property type="entry name" value="C-JID"/>
</dbReference>
<dbReference type="GO" id="GO:0004190">
    <property type="term" value="F:aspartic-type endopeptidase activity"/>
    <property type="evidence" value="ECO:0007669"/>
    <property type="project" value="UniProtKB-KW"/>
</dbReference>
<dbReference type="GO" id="GO:0015074">
    <property type="term" value="P:DNA integration"/>
    <property type="evidence" value="ECO:0007669"/>
    <property type="project" value="InterPro"/>
</dbReference>
<dbReference type="InterPro" id="IPR058546">
    <property type="entry name" value="RPS4B/Roq1-like_LRR"/>
</dbReference>
<reference evidence="7" key="2">
    <citation type="submission" date="2012-03" db="EMBL/GenBank/DDBJ databases">
        <authorList>
            <person name="Ayana D.T."/>
            <person name="Kaufmann H."/>
            <person name="Biber A."/>
            <person name="Debener T."/>
        </authorList>
    </citation>
    <scope>NUCLEOTIDE SEQUENCE</scope>
    <source>
        <tissue evidence="7">Leaf</tissue>
    </source>
</reference>
<dbReference type="InterPro" id="IPR012337">
    <property type="entry name" value="RNaseH-like_sf"/>
</dbReference>
<dbReference type="Pfam" id="PF20160">
    <property type="entry name" value="C-JID"/>
    <property type="match status" value="1"/>
</dbReference>
<dbReference type="Gene3D" id="3.80.10.10">
    <property type="entry name" value="Ribonuclease Inhibitor"/>
    <property type="match status" value="2"/>
</dbReference>
<dbReference type="InterPro" id="IPR036397">
    <property type="entry name" value="RNaseH_sf"/>
</dbReference>
<name>J7FWR5_ROSRU</name>
<dbReference type="GO" id="GO:0006952">
    <property type="term" value="P:defense response"/>
    <property type="evidence" value="ECO:0007669"/>
    <property type="project" value="InterPro"/>
</dbReference>
<dbReference type="InterPro" id="IPR032675">
    <property type="entry name" value="LRR_dom_sf"/>
</dbReference>
<keyword evidence="3" id="KW-0064">Aspartyl protease</keyword>
<feature type="compositionally biased region" description="Basic and acidic residues" evidence="5">
    <location>
        <begin position="1228"/>
        <end position="1238"/>
    </location>
</feature>
<dbReference type="Gene3D" id="3.30.420.10">
    <property type="entry name" value="Ribonuclease H-like superfamily/Ribonuclease H"/>
    <property type="match status" value="1"/>
</dbReference>
<organism evidence="7">
    <name type="scientific">Rosa rugosa</name>
    <name type="common">Rugosa rose</name>
    <dbReference type="NCBI Taxonomy" id="74645"/>
    <lineage>
        <taxon>Eukaryota</taxon>
        <taxon>Viridiplantae</taxon>
        <taxon>Streptophyta</taxon>
        <taxon>Embryophyta</taxon>
        <taxon>Tracheophyta</taxon>
        <taxon>Spermatophyta</taxon>
        <taxon>Magnoliopsida</taxon>
        <taxon>eudicotyledons</taxon>
        <taxon>Gunneridae</taxon>
        <taxon>Pentapetalae</taxon>
        <taxon>rosids</taxon>
        <taxon>fabids</taxon>
        <taxon>Rosales</taxon>
        <taxon>Rosaceae</taxon>
        <taxon>Rosoideae</taxon>
        <taxon>Rosoideae incertae sedis</taxon>
        <taxon>Rosa</taxon>
    </lineage>
</organism>
<dbReference type="PANTHER" id="PTHR11017">
    <property type="entry name" value="LEUCINE-RICH REPEAT-CONTAINING PROTEIN"/>
    <property type="match status" value="1"/>
</dbReference>
<dbReference type="PROSITE" id="PS51450">
    <property type="entry name" value="LRR"/>
    <property type="match status" value="1"/>
</dbReference>
<dbReference type="PANTHER" id="PTHR11017:SF527">
    <property type="entry name" value="TMV RESISTANCE PROTEIN N-LIKE"/>
    <property type="match status" value="1"/>
</dbReference>
<dbReference type="Pfam" id="PF23286">
    <property type="entry name" value="LRR_13"/>
    <property type="match status" value="1"/>
</dbReference>
<proteinExistence type="predicted"/>
<feature type="region of interest" description="Disordered" evidence="5">
    <location>
        <begin position="1216"/>
        <end position="1241"/>
    </location>
</feature>
<keyword evidence="1" id="KW-0433">Leucine-rich repeat</keyword>
<feature type="region of interest" description="Disordered" evidence="5">
    <location>
        <begin position="1513"/>
        <end position="1552"/>
    </location>
</feature>
<feature type="compositionally biased region" description="Polar residues" evidence="5">
    <location>
        <begin position="1518"/>
        <end position="1528"/>
    </location>
</feature>
<dbReference type="Pfam" id="PF00665">
    <property type="entry name" value="rve"/>
    <property type="match status" value="1"/>
</dbReference>
<evidence type="ECO:0000259" key="6">
    <source>
        <dbReference type="PROSITE" id="PS50994"/>
    </source>
</evidence>
<evidence type="ECO:0000256" key="5">
    <source>
        <dbReference type="SAM" id="MobiDB-lite"/>
    </source>
</evidence>
<dbReference type="SUPFAM" id="SSF52058">
    <property type="entry name" value="L domain-like"/>
    <property type="match status" value="1"/>
</dbReference>
<feature type="region of interest" description="Disordered" evidence="5">
    <location>
        <begin position="202"/>
        <end position="260"/>
    </location>
</feature>
<dbReference type="Pfam" id="PF22936">
    <property type="entry name" value="Pol_BBD"/>
    <property type="match status" value="1"/>
</dbReference>
<dbReference type="EMBL" id="JQ791545">
    <property type="protein sequence ID" value="AFP55573.1"/>
    <property type="molecule type" value="Genomic_DNA"/>
</dbReference>
<feature type="compositionally biased region" description="Basic and acidic residues" evidence="5">
    <location>
        <begin position="1534"/>
        <end position="1548"/>
    </location>
</feature>
<keyword evidence="3" id="KW-0645">Protease</keyword>
<evidence type="ECO:0000256" key="3">
    <source>
        <dbReference type="ARBA" id="ARBA00022750"/>
    </source>
</evidence>
<dbReference type="InterPro" id="IPR013103">
    <property type="entry name" value="RVT_2"/>
</dbReference>
<dbReference type="InterPro" id="IPR001611">
    <property type="entry name" value="Leu-rich_rpt"/>
</dbReference>
<reference evidence="7" key="1">
    <citation type="journal article" date="2012" name="BMC Genomics">
        <title>Evolution of the Rdr1 TNL-cluster in roses and other Rosaceous species.</title>
        <authorList>
            <person name="Terefe-Ayana D."/>
            <person name="Kaufmann H."/>
            <person name="Linde M."/>
            <person name="Debener T."/>
        </authorList>
    </citation>
    <scope>NUCLEOTIDE SEQUENCE</scope>
    <source>
        <tissue evidence="7">Leaf</tissue>
    </source>
</reference>
<dbReference type="PROSITE" id="PS50994">
    <property type="entry name" value="INTEGRASE"/>
    <property type="match status" value="1"/>
</dbReference>
<evidence type="ECO:0000256" key="4">
    <source>
        <dbReference type="ARBA" id="ARBA00022821"/>
    </source>
</evidence>
<protein>
    <submittedName>
        <fullName evidence="7">Retrotransposon protein</fullName>
    </submittedName>
</protein>
<dbReference type="CDD" id="cd09272">
    <property type="entry name" value="RNase_HI_RT_Ty1"/>
    <property type="match status" value="1"/>
</dbReference>
<feature type="compositionally biased region" description="Basic and acidic residues" evidence="5">
    <location>
        <begin position="867"/>
        <end position="879"/>
    </location>
</feature>
<dbReference type="GO" id="GO:0003676">
    <property type="term" value="F:nucleic acid binding"/>
    <property type="evidence" value="ECO:0007669"/>
    <property type="project" value="InterPro"/>
</dbReference>
<keyword evidence="2" id="KW-0677">Repeat</keyword>
<dbReference type="SUPFAM" id="SSF53098">
    <property type="entry name" value="Ribonuclease H-like"/>
    <property type="match status" value="1"/>
</dbReference>
<evidence type="ECO:0000313" key="7">
    <source>
        <dbReference type="EMBL" id="AFP55573.1"/>
    </source>
</evidence>
<keyword evidence="4" id="KW-0611">Plant defense</keyword>
<keyword evidence="3" id="KW-0378">Hydrolase</keyword>
<evidence type="ECO:0000256" key="2">
    <source>
        <dbReference type="ARBA" id="ARBA00022737"/>
    </source>
</evidence>
<feature type="domain" description="Integrase catalytic" evidence="6">
    <location>
        <begin position="551"/>
        <end position="726"/>
    </location>
</feature>
<feature type="compositionally biased region" description="Basic and acidic residues" evidence="5">
    <location>
        <begin position="202"/>
        <end position="211"/>
    </location>
</feature>
<dbReference type="InterPro" id="IPR044974">
    <property type="entry name" value="Disease_R_plants"/>
</dbReference>
<dbReference type="InterPro" id="IPR054722">
    <property type="entry name" value="PolX-like_BBD"/>
</dbReference>
<evidence type="ECO:0000256" key="1">
    <source>
        <dbReference type="ARBA" id="ARBA00022614"/>
    </source>
</evidence>
<dbReference type="SUPFAM" id="SSF56672">
    <property type="entry name" value="DNA/RNA polymerases"/>
    <property type="match status" value="1"/>
</dbReference>